<dbReference type="SUPFAM" id="SSF81296">
    <property type="entry name" value="E set domains"/>
    <property type="match status" value="2"/>
</dbReference>
<dbReference type="Gene3D" id="2.60.40.10">
    <property type="entry name" value="Immunoglobulins"/>
    <property type="match status" value="2"/>
</dbReference>
<dbReference type="EMBL" id="JACIFH010000001">
    <property type="protein sequence ID" value="MBB4138651.1"/>
    <property type="molecule type" value="Genomic_DNA"/>
</dbReference>
<protein>
    <recommendedName>
        <fullName evidence="4">Arabinogalactan endo-beta-1,4-galactanase</fullName>
        <ecNumber evidence="4">3.2.1.89</ecNumber>
    </recommendedName>
</protein>
<dbReference type="Gene3D" id="2.60.120.260">
    <property type="entry name" value="Galactose-binding domain-like"/>
    <property type="match status" value="2"/>
</dbReference>
<dbReference type="GO" id="GO:0045490">
    <property type="term" value="P:pectin catabolic process"/>
    <property type="evidence" value="ECO:0007669"/>
    <property type="project" value="TreeGrafter"/>
</dbReference>
<name>A0AA40SM09_9MICO</name>
<dbReference type="Gene3D" id="3.20.20.80">
    <property type="entry name" value="Glycosidases"/>
    <property type="match status" value="1"/>
</dbReference>
<dbReference type="AlphaFoldDB" id="A0AA40SM09"/>
<feature type="signal peptide" evidence="4">
    <location>
        <begin position="1"/>
        <end position="30"/>
    </location>
</feature>
<organism evidence="6 7">
    <name type="scientific">Microbacterium invictum</name>
    <dbReference type="NCBI Taxonomy" id="515415"/>
    <lineage>
        <taxon>Bacteria</taxon>
        <taxon>Bacillati</taxon>
        <taxon>Actinomycetota</taxon>
        <taxon>Actinomycetes</taxon>
        <taxon>Micrococcales</taxon>
        <taxon>Microbacteriaceae</taxon>
        <taxon>Microbacterium</taxon>
    </lineage>
</organism>
<evidence type="ECO:0000256" key="4">
    <source>
        <dbReference type="RuleBase" id="RU361192"/>
    </source>
</evidence>
<dbReference type="GO" id="GO:0031218">
    <property type="term" value="F:arabinogalactan endo-1,4-beta-galactosidase activity"/>
    <property type="evidence" value="ECO:0007669"/>
    <property type="project" value="UniProtKB-EC"/>
</dbReference>
<keyword evidence="2 4" id="KW-0378">Hydrolase</keyword>
<dbReference type="InterPro" id="IPR013783">
    <property type="entry name" value="Ig-like_fold"/>
</dbReference>
<evidence type="ECO:0000313" key="6">
    <source>
        <dbReference type="EMBL" id="MBB4138651.1"/>
    </source>
</evidence>
<dbReference type="InterPro" id="IPR011683">
    <property type="entry name" value="Glyco_hydro_53"/>
</dbReference>
<dbReference type="Proteomes" id="UP000549113">
    <property type="component" value="Unassembled WGS sequence"/>
</dbReference>
<gene>
    <name evidence="6" type="ORF">BKA10_000445</name>
</gene>
<comment type="similarity">
    <text evidence="1 4">Belongs to the glycosyl hydrolase 53 family.</text>
</comment>
<dbReference type="PANTHER" id="PTHR34983:SF2">
    <property type="entry name" value="ENDO-BETA-1,4-GALACTANASE"/>
    <property type="match status" value="1"/>
</dbReference>
<dbReference type="InterPro" id="IPR014756">
    <property type="entry name" value="Ig_E-set"/>
</dbReference>
<sequence>MRARSLLRSAAMATAAVLGVGALLAPVAGADDGPVEAGIVVQKVDNLPEGFINGVDVSSVLSLEESGVVFRDDDGQPADLFAVLADHEVTDVRVRVWNDPFDADGNGYGGGSVDVDRAVEIGRRATAAGLRVLVDFHYSDFWADPGKQHAPKAWADLSVAETAAAVKQFTVEALGRFSGADVDVRMVQVGNETNNGVAGVTGWPAMGQVFAAGAAGVREALPDALVAVHFTNPERTGSYASYAAALDAAGVDYDVFASSYYPYWHGTLANLTAVLTEVAGTYDKQVMVAETSWAHTLDDGDGHDNTIDLPSEATQYPVSVQGQATAVRDVIQAVADVGDAALGVFYWEPAWLPVGPPEQLDQNKVLWERDGSGWATSYAGEYDPDDAGVWFGGSAWDNQALFSFDGTPLESLNVFAYARTGATAPREVTAVENPAVDVTDGDPIILPGTVRLTYNDGSTTDEPVTWSEAAGYISGPGTYRISGETDSGHDTTATVTVRAVNAVVNPGFEGEDVSMWHTTGDVLRLRATDDPHSGERSAHFYSAAPFSFTLTQELTGLAAGDYSATLAAQGDGEGASGEVVISLASGDAHAEAPVALDGWRNWSTPATDAVTVPAGGSATVTVSATLPAEAWGTLDDIVVTRVAEGADTTELHATATRAEAIDRGIVTAASAAGLDAALEIADVVLASATPAAAKVDAALTRLLEALAALELPGPAPASTVDPVTVSTVEGDPVDLPEAVNVVAWNGLADSEAVTWSDAVAWIPGEGEYAIAGTTASGLAAHATVTVAARQWVHDPGFEDPDSAVWVIDGTGASIGATGDAAAGSRAVDFWSDGDYTFTVSQELTGVTPGTYALSATAQGGDTGVDDTLRVTAQTAGATTTADLTLAGWRVFDTATTPAFEVGADGTLTVGVDAALSAQAWGTIDEIRLTRAGTRVDTGELAGLVDTVAALDADAYTPASIAPVAPALEKARVVIAAAWPTADLVADAAALLAEVQAGLIARDADTASAAPARGVLSHDNGWDTGLRDGDYTITMNLWWGENASSLRLYENGVFLTAVPLGYDGLHAQRAKIAIEGRGNGTYRYTAVLANAQGETELAPLTVSVTDAAPGVPVLSHDNHDRDGRFTVTANLWWGQNATSYRFYEDGQLVAEGELAAQTPRAQTARLDVAGATVGTHRYRVEFINAAGVTSSTSLAVSVTR</sequence>
<dbReference type="InterPro" id="IPR017853">
    <property type="entry name" value="GH"/>
</dbReference>
<evidence type="ECO:0000256" key="2">
    <source>
        <dbReference type="ARBA" id="ARBA00022801"/>
    </source>
</evidence>
<proteinExistence type="inferred from homology"/>
<feature type="domain" description="Bacterial Ig-like" evidence="5">
    <location>
        <begin position="720"/>
        <end position="775"/>
    </location>
</feature>
<evidence type="ECO:0000313" key="7">
    <source>
        <dbReference type="Proteomes" id="UP000549113"/>
    </source>
</evidence>
<evidence type="ECO:0000256" key="3">
    <source>
        <dbReference type="ARBA" id="ARBA00023295"/>
    </source>
</evidence>
<dbReference type="InterPro" id="IPR011081">
    <property type="entry name" value="Big_4"/>
</dbReference>
<keyword evidence="4" id="KW-0732">Signal</keyword>
<dbReference type="Pfam" id="PF07745">
    <property type="entry name" value="Glyco_hydro_53"/>
    <property type="match status" value="1"/>
</dbReference>
<keyword evidence="3 4" id="KW-0326">Glycosidase</keyword>
<evidence type="ECO:0000259" key="5">
    <source>
        <dbReference type="Pfam" id="PF07532"/>
    </source>
</evidence>
<dbReference type="GO" id="GO:0015926">
    <property type="term" value="F:glucosidase activity"/>
    <property type="evidence" value="ECO:0007669"/>
    <property type="project" value="InterPro"/>
</dbReference>
<keyword evidence="7" id="KW-1185">Reference proteome</keyword>
<comment type="catalytic activity">
    <reaction evidence="4">
        <text>The enzyme specifically hydrolyzes (1-&gt;4)-beta-D-galactosidic linkages in type I arabinogalactans.</text>
        <dbReference type="EC" id="3.2.1.89"/>
    </reaction>
</comment>
<dbReference type="SUPFAM" id="SSF51445">
    <property type="entry name" value="(Trans)glycosidases"/>
    <property type="match status" value="1"/>
</dbReference>
<dbReference type="PANTHER" id="PTHR34983">
    <property type="entry name" value="ARABINOGALACTAN ENDO-BETA-1,4-GALACTANASE A"/>
    <property type="match status" value="1"/>
</dbReference>
<feature type="domain" description="Bacterial Ig-like" evidence="5">
    <location>
        <begin position="432"/>
        <end position="486"/>
    </location>
</feature>
<accession>A0AA40SM09</accession>
<dbReference type="RefSeq" id="WP_183498415.1">
    <property type="nucleotide sequence ID" value="NZ_BAABCO010000003.1"/>
</dbReference>
<evidence type="ECO:0000256" key="1">
    <source>
        <dbReference type="ARBA" id="ARBA00010687"/>
    </source>
</evidence>
<feature type="chain" id="PRO_5041481227" description="Arabinogalactan endo-beta-1,4-galactanase" evidence="4">
    <location>
        <begin position="31"/>
        <end position="1199"/>
    </location>
</feature>
<comment type="caution">
    <text evidence="6">The sequence shown here is derived from an EMBL/GenBank/DDBJ whole genome shotgun (WGS) entry which is preliminary data.</text>
</comment>
<reference evidence="6 7" key="1">
    <citation type="submission" date="2020-08" db="EMBL/GenBank/DDBJ databases">
        <title>Sequencing the genomes of 1000 actinobacteria strains.</title>
        <authorList>
            <person name="Klenk H.-P."/>
        </authorList>
    </citation>
    <scope>NUCLEOTIDE SEQUENCE [LARGE SCALE GENOMIC DNA]</scope>
    <source>
        <strain evidence="6 7">DSM 19600</strain>
    </source>
</reference>
<dbReference type="Pfam" id="PF07532">
    <property type="entry name" value="Big_4"/>
    <property type="match status" value="2"/>
</dbReference>
<dbReference type="EC" id="3.2.1.89" evidence="4"/>